<dbReference type="RefSeq" id="WP_073288815.1">
    <property type="nucleotide sequence ID" value="NZ_FRCP01000014.1"/>
</dbReference>
<organism evidence="2 3">
    <name type="scientific">Anaerosporobacter mobilis DSM 15930</name>
    <dbReference type="NCBI Taxonomy" id="1120996"/>
    <lineage>
        <taxon>Bacteria</taxon>
        <taxon>Bacillati</taxon>
        <taxon>Bacillota</taxon>
        <taxon>Clostridia</taxon>
        <taxon>Lachnospirales</taxon>
        <taxon>Lachnospiraceae</taxon>
        <taxon>Anaerosporobacter</taxon>
    </lineage>
</organism>
<proteinExistence type="predicted"/>
<evidence type="ECO:0008006" key="4">
    <source>
        <dbReference type="Google" id="ProtNLM"/>
    </source>
</evidence>
<dbReference type="STRING" id="1120996.SAMN02746066_02836"/>
<accession>A0A1M7KN20</accession>
<dbReference type="OrthoDB" id="2048079at2"/>
<keyword evidence="1" id="KW-0472">Membrane</keyword>
<keyword evidence="1" id="KW-1133">Transmembrane helix</keyword>
<keyword evidence="3" id="KW-1185">Reference proteome</keyword>
<dbReference type="Proteomes" id="UP000184038">
    <property type="component" value="Unassembled WGS sequence"/>
</dbReference>
<feature type="transmembrane region" description="Helical" evidence="1">
    <location>
        <begin position="12"/>
        <end position="37"/>
    </location>
</feature>
<keyword evidence="1" id="KW-0812">Transmembrane</keyword>
<evidence type="ECO:0000256" key="1">
    <source>
        <dbReference type="SAM" id="Phobius"/>
    </source>
</evidence>
<sequence length="184" mass="21101">MNGKKKKENYAIVLLGWIFLVIGVLLIIGGAVSELIISRVLENREWVIESMTNTSVPIFKIVYCSIGGVFTIIGVSFLLVTLGSKKKKKKLIETGRKYYAEVTGAIINYRIQVNRRNPYRLDCRYIDEFTGVTYLYRSENVWENPDQYIGLQVPVYVNPNKPKEYYVAVDELSSSKGAMFCDYR</sequence>
<reference evidence="2 3" key="1">
    <citation type="submission" date="2016-11" db="EMBL/GenBank/DDBJ databases">
        <authorList>
            <person name="Jaros S."/>
            <person name="Januszkiewicz K."/>
            <person name="Wedrychowicz H."/>
        </authorList>
    </citation>
    <scope>NUCLEOTIDE SEQUENCE [LARGE SCALE GENOMIC DNA]</scope>
    <source>
        <strain evidence="2 3">DSM 15930</strain>
    </source>
</reference>
<feature type="transmembrane region" description="Helical" evidence="1">
    <location>
        <begin position="57"/>
        <end position="80"/>
    </location>
</feature>
<dbReference type="AlphaFoldDB" id="A0A1M7KN20"/>
<gene>
    <name evidence="2" type="ORF">SAMN02746066_02836</name>
</gene>
<dbReference type="EMBL" id="FRCP01000014">
    <property type="protein sequence ID" value="SHM66859.1"/>
    <property type="molecule type" value="Genomic_DNA"/>
</dbReference>
<evidence type="ECO:0000313" key="2">
    <source>
        <dbReference type="EMBL" id="SHM66859.1"/>
    </source>
</evidence>
<evidence type="ECO:0000313" key="3">
    <source>
        <dbReference type="Proteomes" id="UP000184038"/>
    </source>
</evidence>
<name>A0A1M7KN20_9FIRM</name>
<protein>
    <recommendedName>
        <fullName evidence="4">DUF3592 domain-containing protein</fullName>
    </recommendedName>
</protein>